<feature type="signal peptide" evidence="1">
    <location>
        <begin position="1"/>
        <end position="16"/>
    </location>
</feature>
<name>A0ABQ0LID2_MYCCL</name>
<accession>A0ABQ0LID2</accession>
<gene>
    <name evidence="2" type="ORF">MCHLO_08034</name>
</gene>
<evidence type="ECO:0000313" key="3">
    <source>
        <dbReference type="Proteomes" id="UP000815677"/>
    </source>
</evidence>
<organism evidence="2 3">
    <name type="scientific">Mycena chlorophos</name>
    <name type="common">Agaric fungus</name>
    <name type="synonym">Agaricus chlorophos</name>
    <dbReference type="NCBI Taxonomy" id="658473"/>
    <lineage>
        <taxon>Eukaryota</taxon>
        <taxon>Fungi</taxon>
        <taxon>Dikarya</taxon>
        <taxon>Basidiomycota</taxon>
        <taxon>Agaricomycotina</taxon>
        <taxon>Agaricomycetes</taxon>
        <taxon>Agaricomycetidae</taxon>
        <taxon>Agaricales</taxon>
        <taxon>Marasmiineae</taxon>
        <taxon>Mycenaceae</taxon>
        <taxon>Mycena</taxon>
    </lineage>
</organism>
<proteinExistence type="predicted"/>
<reference evidence="2" key="1">
    <citation type="submission" date="2014-09" db="EMBL/GenBank/DDBJ databases">
        <title>Genome sequence of the luminous mushroom Mycena chlorophos for searching fungal bioluminescence genes.</title>
        <authorList>
            <person name="Tanaka Y."/>
            <person name="Kasuga D."/>
            <person name="Oba Y."/>
            <person name="Hase S."/>
            <person name="Sato K."/>
            <person name="Oba Y."/>
            <person name="Sakakibara Y."/>
        </authorList>
    </citation>
    <scope>NUCLEOTIDE SEQUENCE</scope>
</reference>
<evidence type="ECO:0000313" key="2">
    <source>
        <dbReference type="EMBL" id="GAT50838.1"/>
    </source>
</evidence>
<dbReference type="Proteomes" id="UP000815677">
    <property type="component" value="Unassembled WGS sequence"/>
</dbReference>
<feature type="chain" id="PRO_5046337664" evidence="1">
    <location>
        <begin position="17"/>
        <end position="195"/>
    </location>
</feature>
<keyword evidence="3" id="KW-1185">Reference proteome</keyword>
<keyword evidence="1" id="KW-0732">Signal</keyword>
<sequence length="195" mass="20981">MSFTLVALSTFLGVSAGALAPRQSATPAYYYTPNYSCPPDPFFLGGAFYNIDISDMSQGYVECYTEDVTCNHNLNDGGLWDSQPSSCPASIADYSAPCGPQCPDYESGTVAADPLSYITAYAYTWLACTYQNSGDTCSYDSSTGGFLSSASDPGCDQYSYAPSTCPGYFRRRYRGEDNFTAMLKKKALAEAPLPS</sequence>
<evidence type="ECO:0000256" key="1">
    <source>
        <dbReference type="SAM" id="SignalP"/>
    </source>
</evidence>
<protein>
    <submittedName>
        <fullName evidence="2">Uncharacterized protein</fullName>
    </submittedName>
</protein>
<dbReference type="EMBL" id="DF846679">
    <property type="protein sequence ID" value="GAT50838.1"/>
    <property type="molecule type" value="Genomic_DNA"/>
</dbReference>